<organism evidence="1 2">
    <name type="scientific">Candidatus Argoarchaeum ethanivorans</name>
    <dbReference type="NCBI Taxonomy" id="2608793"/>
    <lineage>
        <taxon>Archaea</taxon>
        <taxon>Methanobacteriati</taxon>
        <taxon>Methanobacteriota</taxon>
        <taxon>Stenosarchaea group</taxon>
        <taxon>Methanomicrobia</taxon>
        <taxon>Methanosarcinales</taxon>
        <taxon>Methanosarcinales incertae sedis</taxon>
        <taxon>GOM Arc I cluster</taxon>
        <taxon>Candidatus Argoarchaeum</taxon>
    </lineage>
</organism>
<dbReference type="Proteomes" id="UP000610373">
    <property type="component" value="Unassembled WGS sequence"/>
</dbReference>
<proteinExistence type="predicted"/>
<gene>
    <name evidence="1" type="ORF">CHKLHMKO_00049</name>
</gene>
<accession>A0A811T6H3</accession>
<comment type="caution">
    <text evidence="1">The sequence shown here is derived from an EMBL/GenBank/DDBJ whole genome shotgun (WGS) entry which is preliminary data.</text>
</comment>
<sequence length="59" mass="6909">MKQFTYKKVADHFKESEEYRTRKGTVHDKEDPIMIDFIRNHASSEDTILEVGGGERCFS</sequence>
<dbReference type="EMBL" id="CAJHIO010000002">
    <property type="protein sequence ID" value="CAD6491089.1"/>
    <property type="molecule type" value="Genomic_DNA"/>
</dbReference>
<name>A0A811T6H3_9EURY</name>
<dbReference type="AlphaFoldDB" id="A0A811T6H3"/>
<evidence type="ECO:0000313" key="1">
    <source>
        <dbReference type="EMBL" id="CAD6491089.1"/>
    </source>
</evidence>
<reference evidence="1" key="1">
    <citation type="submission" date="2020-10" db="EMBL/GenBank/DDBJ databases">
        <authorList>
            <person name="Hahn C.J."/>
            <person name="Laso-Perez R."/>
            <person name="Vulcano F."/>
            <person name="Vaziourakis K.-M."/>
            <person name="Stokke R."/>
            <person name="Steen I.H."/>
            <person name="Teske A."/>
            <person name="Boetius A."/>
            <person name="Liebeke M."/>
            <person name="Amann R."/>
            <person name="Knittel K."/>
        </authorList>
    </citation>
    <scope>NUCLEOTIDE SEQUENCE</scope>
    <source>
        <strain evidence="1">Gfbio:e3339647-f889-4370-9287-4fb5cb688e4c:AG392O15_GoMArc1</strain>
    </source>
</reference>
<protein>
    <submittedName>
        <fullName evidence="1">Uncharacterized protein</fullName>
    </submittedName>
</protein>
<evidence type="ECO:0000313" key="2">
    <source>
        <dbReference type="Proteomes" id="UP000610373"/>
    </source>
</evidence>